<feature type="region of interest" description="Disordered" evidence="1">
    <location>
        <begin position="62"/>
        <end position="81"/>
    </location>
</feature>
<comment type="caution">
    <text evidence="3">The sequence shown here is derived from an EMBL/GenBank/DDBJ whole genome shotgun (WGS) entry which is preliminary data.</text>
</comment>
<dbReference type="EMBL" id="BAABJM010000002">
    <property type="protein sequence ID" value="GAA5053639.1"/>
    <property type="molecule type" value="Genomic_DNA"/>
</dbReference>
<dbReference type="SUPFAM" id="SSF55874">
    <property type="entry name" value="ATPase domain of HSP90 chaperone/DNA topoisomerase II/histidine kinase"/>
    <property type="match status" value="1"/>
</dbReference>
<gene>
    <name evidence="3" type="ORF">GCM10023318_27700</name>
</gene>
<reference evidence="4" key="1">
    <citation type="journal article" date="2019" name="Int. J. Syst. Evol. Microbiol.">
        <title>The Global Catalogue of Microorganisms (GCM) 10K type strain sequencing project: providing services to taxonomists for standard genome sequencing and annotation.</title>
        <authorList>
            <consortium name="The Broad Institute Genomics Platform"/>
            <consortium name="The Broad Institute Genome Sequencing Center for Infectious Disease"/>
            <person name="Wu L."/>
            <person name="Ma J."/>
        </authorList>
    </citation>
    <scope>NUCLEOTIDE SEQUENCE [LARGE SCALE GENOMIC DNA]</scope>
    <source>
        <strain evidence="4">JCM 18298</strain>
    </source>
</reference>
<dbReference type="Pfam" id="PF02518">
    <property type="entry name" value="HATPase_c"/>
    <property type="match status" value="1"/>
</dbReference>
<evidence type="ECO:0000259" key="2">
    <source>
        <dbReference type="Pfam" id="PF02518"/>
    </source>
</evidence>
<dbReference type="RefSeq" id="WP_345495722.1">
    <property type="nucleotide sequence ID" value="NZ_BAABJM010000002.1"/>
</dbReference>
<organism evidence="3 4">
    <name type="scientific">Nocardia callitridis</name>
    <dbReference type="NCBI Taxonomy" id="648753"/>
    <lineage>
        <taxon>Bacteria</taxon>
        <taxon>Bacillati</taxon>
        <taxon>Actinomycetota</taxon>
        <taxon>Actinomycetes</taxon>
        <taxon>Mycobacteriales</taxon>
        <taxon>Nocardiaceae</taxon>
        <taxon>Nocardia</taxon>
    </lineage>
</organism>
<dbReference type="InterPro" id="IPR036890">
    <property type="entry name" value="HATPase_C_sf"/>
</dbReference>
<keyword evidence="4" id="KW-1185">Reference proteome</keyword>
<dbReference type="Gene3D" id="3.30.565.10">
    <property type="entry name" value="Histidine kinase-like ATPase, C-terminal domain"/>
    <property type="match status" value="1"/>
</dbReference>
<proteinExistence type="predicted"/>
<sequence>MERAVANLLQDADRYGGGVVAVTAELVGDEVSITVDDAGPGGPEADRARIFERCTAQLNQLPMVSQPSTESTASPQNTTAR</sequence>
<evidence type="ECO:0000313" key="4">
    <source>
        <dbReference type="Proteomes" id="UP001500603"/>
    </source>
</evidence>
<name>A0ABP9K8T7_9NOCA</name>
<feature type="domain" description="Histidine kinase/HSP90-like ATPase" evidence="2">
    <location>
        <begin position="2"/>
        <end position="56"/>
    </location>
</feature>
<dbReference type="CDD" id="cd00075">
    <property type="entry name" value="HATPase"/>
    <property type="match status" value="1"/>
</dbReference>
<evidence type="ECO:0000313" key="3">
    <source>
        <dbReference type="EMBL" id="GAA5053639.1"/>
    </source>
</evidence>
<accession>A0ABP9K8T7</accession>
<evidence type="ECO:0000256" key="1">
    <source>
        <dbReference type="SAM" id="MobiDB-lite"/>
    </source>
</evidence>
<dbReference type="InterPro" id="IPR003594">
    <property type="entry name" value="HATPase_dom"/>
</dbReference>
<dbReference type="Proteomes" id="UP001500603">
    <property type="component" value="Unassembled WGS sequence"/>
</dbReference>
<protein>
    <recommendedName>
        <fullName evidence="2">Histidine kinase/HSP90-like ATPase domain-containing protein</fullName>
    </recommendedName>
</protein>